<organism evidence="3 4">
    <name type="scientific">Calycomorphotria hydatis</name>
    <dbReference type="NCBI Taxonomy" id="2528027"/>
    <lineage>
        <taxon>Bacteria</taxon>
        <taxon>Pseudomonadati</taxon>
        <taxon>Planctomycetota</taxon>
        <taxon>Planctomycetia</taxon>
        <taxon>Planctomycetales</taxon>
        <taxon>Planctomycetaceae</taxon>
        <taxon>Calycomorphotria</taxon>
    </lineage>
</organism>
<dbReference type="Proteomes" id="UP000319976">
    <property type="component" value="Chromosome"/>
</dbReference>
<proteinExistence type="predicted"/>
<sequence>MMVGNLRSRGGFTLIELLVVIAVIAILIALLLPAVQQAREAARRSQCQNNLKQIGLALHNYHDGHRTFPPGVVPNTITYSPLDFSSNGWGWPVHLLPFLEQQSLYQKLDVSSKMIAANLDADDIDQTAISSFICPSDANSSQLSPINDSGPCEVACSRHMFDSTIGVGYSSYPGSFGSNRLHYDGYTAEFHITNPDACNGMFCAGKSIRLRDITDGTSNTLIVGERSIINGGSNWIGIRNSSHTGHGDGGYSQVLFSAYRTNNPINKVYIGDSTLDDAYAGSFHVGGAQFCMADGSVHFLTDVIDFNVYENLAQRNDGKVIGEF</sequence>
<dbReference type="EMBL" id="CP036316">
    <property type="protein sequence ID" value="QDT63780.1"/>
    <property type="molecule type" value="Genomic_DNA"/>
</dbReference>
<dbReference type="PANTHER" id="PTHR30093:SF2">
    <property type="entry name" value="TYPE II SECRETION SYSTEM PROTEIN H"/>
    <property type="match status" value="1"/>
</dbReference>
<dbReference type="RefSeq" id="WP_145266919.1">
    <property type="nucleotide sequence ID" value="NZ_CP036316.1"/>
</dbReference>
<dbReference type="InterPro" id="IPR045584">
    <property type="entry name" value="Pilin-like"/>
</dbReference>
<dbReference type="PANTHER" id="PTHR30093">
    <property type="entry name" value="GENERAL SECRETION PATHWAY PROTEIN G"/>
    <property type="match status" value="1"/>
</dbReference>
<dbReference type="KEGG" id="chya:V22_10050"/>
<dbReference type="AlphaFoldDB" id="A0A517T5Y7"/>
<keyword evidence="1" id="KW-1133">Transmembrane helix</keyword>
<dbReference type="InterPro" id="IPR012902">
    <property type="entry name" value="N_methyl_site"/>
</dbReference>
<evidence type="ECO:0000259" key="2">
    <source>
        <dbReference type="Pfam" id="PF07596"/>
    </source>
</evidence>
<reference evidence="3 4" key="1">
    <citation type="submission" date="2019-02" db="EMBL/GenBank/DDBJ databases">
        <title>Deep-cultivation of Planctomycetes and their phenomic and genomic characterization uncovers novel biology.</title>
        <authorList>
            <person name="Wiegand S."/>
            <person name="Jogler M."/>
            <person name="Boedeker C."/>
            <person name="Pinto D."/>
            <person name="Vollmers J."/>
            <person name="Rivas-Marin E."/>
            <person name="Kohn T."/>
            <person name="Peeters S.H."/>
            <person name="Heuer A."/>
            <person name="Rast P."/>
            <person name="Oberbeckmann S."/>
            <person name="Bunk B."/>
            <person name="Jeske O."/>
            <person name="Meyerdierks A."/>
            <person name="Storesund J.E."/>
            <person name="Kallscheuer N."/>
            <person name="Luecker S."/>
            <person name="Lage O.M."/>
            <person name="Pohl T."/>
            <person name="Merkel B.J."/>
            <person name="Hornburger P."/>
            <person name="Mueller R.-W."/>
            <person name="Bruemmer F."/>
            <person name="Labrenz M."/>
            <person name="Spormann A.M."/>
            <person name="Op den Camp H."/>
            <person name="Overmann J."/>
            <person name="Amann R."/>
            <person name="Jetten M.S.M."/>
            <person name="Mascher T."/>
            <person name="Medema M.H."/>
            <person name="Devos D.P."/>
            <person name="Kaster A.-K."/>
            <person name="Ovreas L."/>
            <person name="Rohde M."/>
            <person name="Galperin M.Y."/>
            <person name="Jogler C."/>
        </authorList>
    </citation>
    <scope>NUCLEOTIDE SEQUENCE [LARGE SCALE GENOMIC DNA]</scope>
    <source>
        <strain evidence="3 4">V22</strain>
    </source>
</reference>
<evidence type="ECO:0000313" key="4">
    <source>
        <dbReference type="Proteomes" id="UP000319976"/>
    </source>
</evidence>
<dbReference type="SUPFAM" id="SSF54523">
    <property type="entry name" value="Pili subunits"/>
    <property type="match status" value="1"/>
</dbReference>
<protein>
    <submittedName>
        <fullName evidence="3">Putative major pilin subunit</fullName>
    </submittedName>
</protein>
<accession>A0A517T5Y7</accession>
<keyword evidence="1" id="KW-0812">Transmembrane</keyword>
<name>A0A517T5Y7_9PLAN</name>
<dbReference type="OrthoDB" id="255848at2"/>
<evidence type="ECO:0000313" key="3">
    <source>
        <dbReference type="EMBL" id="QDT63780.1"/>
    </source>
</evidence>
<dbReference type="InterPro" id="IPR011453">
    <property type="entry name" value="DUF1559"/>
</dbReference>
<dbReference type="NCBIfam" id="TIGR04294">
    <property type="entry name" value="pre_pil_HX9DG"/>
    <property type="match status" value="1"/>
</dbReference>
<gene>
    <name evidence="3" type="ORF">V22_10050</name>
</gene>
<dbReference type="Pfam" id="PF07963">
    <property type="entry name" value="N_methyl"/>
    <property type="match status" value="1"/>
</dbReference>
<keyword evidence="4" id="KW-1185">Reference proteome</keyword>
<keyword evidence="1" id="KW-0472">Membrane</keyword>
<dbReference type="InterPro" id="IPR027558">
    <property type="entry name" value="Pre_pil_HX9DG_C"/>
</dbReference>
<dbReference type="PROSITE" id="PS00409">
    <property type="entry name" value="PROKAR_NTER_METHYL"/>
    <property type="match status" value="1"/>
</dbReference>
<dbReference type="Gene3D" id="3.30.700.10">
    <property type="entry name" value="Glycoprotein, Type 4 Pilin"/>
    <property type="match status" value="1"/>
</dbReference>
<feature type="domain" description="DUF1559" evidence="2">
    <location>
        <begin position="36"/>
        <end position="306"/>
    </location>
</feature>
<dbReference type="NCBIfam" id="TIGR02532">
    <property type="entry name" value="IV_pilin_GFxxxE"/>
    <property type="match status" value="1"/>
</dbReference>
<feature type="transmembrane region" description="Helical" evidence="1">
    <location>
        <begin position="12"/>
        <end position="35"/>
    </location>
</feature>
<dbReference type="Pfam" id="PF07596">
    <property type="entry name" value="SBP_bac_10"/>
    <property type="match status" value="1"/>
</dbReference>
<evidence type="ECO:0000256" key="1">
    <source>
        <dbReference type="SAM" id="Phobius"/>
    </source>
</evidence>